<dbReference type="EMBL" id="FKBS01000025">
    <property type="protein sequence ID" value="SAI50257.1"/>
    <property type="molecule type" value="Genomic_DNA"/>
</dbReference>
<keyword evidence="1" id="KW-0472">Membrane</keyword>
<dbReference type="InterPro" id="IPR010364">
    <property type="entry name" value="Uncharacterised_IM_CreD"/>
</dbReference>
<proteinExistence type="predicted"/>
<keyword evidence="1" id="KW-1133">Transmembrane helix</keyword>
<accession>A0A157QX28</accession>
<dbReference type="RefSeq" id="WP_066418318.1">
    <property type="nucleotide sequence ID" value="NZ_FKBS01000025.1"/>
</dbReference>
<evidence type="ECO:0000256" key="1">
    <source>
        <dbReference type="SAM" id="Phobius"/>
    </source>
</evidence>
<evidence type="ECO:0000313" key="3">
    <source>
        <dbReference type="Proteomes" id="UP000077037"/>
    </source>
</evidence>
<organism evidence="2 3">
    <name type="scientific">Bordetella ansorpii</name>
    <dbReference type="NCBI Taxonomy" id="288768"/>
    <lineage>
        <taxon>Bacteria</taxon>
        <taxon>Pseudomonadati</taxon>
        <taxon>Pseudomonadota</taxon>
        <taxon>Betaproteobacteria</taxon>
        <taxon>Burkholderiales</taxon>
        <taxon>Alcaligenaceae</taxon>
        <taxon>Bordetella</taxon>
    </lineage>
</organism>
<protein>
    <submittedName>
        <fullName evidence="2">Inner membrane protein CreD</fullName>
    </submittedName>
</protein>
<dbReference type="PANTHER" id="PTHR30092:SF0">
    <property type="entry name" value="INNER MEMBRANE PROTEIN CRED"/>
    <property type="match status" value="1"/>
</dbReference>
<sequence length="463" mass="50631">MKNPVLVKGAALLLVLACLAYGLFSIGDIVYERHGNQRTAEMNVEQDQVGKQTLMGPVLQRYCTEEWQTWEGEGTARKLRNERRNFMLTAPPGALQIDAQVDQDPRYRGIFRIDTYAAKTRLKAQWPASDAMLPPRSEHADGRVQCEAPTLMVALMDARGIRSAHATVNGNEVSIQPGTQHPSYPRGFHMQLDETAAGRELNAEVSLELLGTGQISFAPVAESTQVKMNADWPHPSFGGRFLPAERTVTDKGFEATWRVFSLATTAPSDYGRGVQLCANDMRQEYGPEPGTCVESFGVAFFDPVNPYSLSSRAVKYGMLFVGLTFIAVGMLELLRRLRVHPMQYLLVGCALSIFFLLLLSLSEHMPFGWAYACASLACSLLLAVYVSYAMGGKRTGMGFGVGVAGLYGALYVVLQSEQAALMMGSLLLFAVLAAVMLATRKLDWYGVLGSDKAAQKPARPPAP</sequence>
<feature type="transmembrane region" description="Helical" evidence="1">
    <location>
        <begin position="420"/>
        <end position="438"/>
    </location>
</feature>
<evidence type="ECO:0000313" key="2">
    <source>
        <dbReference type="EMBL" id="SAI50257.1"/>
    </source>
</evidence>
<dbReference type="GO" id="GO:0005886">
    <property type="term" value="C:plasma membrane"/>
    <property type="evidence" value="ECO:0007669"/>
    <property type="project" value="TreeGrafter"/>
</dbReference>
<reference evidence="2 3" key="1">
    <citation type="submission" date="2016-03" db="EMBL/GenBank/DDBJ databases">
        <authorList>
            <consortium name="Pathogen Informatics"/>
        </authorList>
    </citation>
    <scope>NUCLEOTIDE SEQUENCE [LARGE SCALE GENOMIC DNA]</scope>
    <source>
        <strain evidence="2 3">NCTC13364</strain>
    </source>
</reference>
<feature type="transmembrane region" description="Helical" evidence="1">
    <location>
        <begin position="395"/>
        <end position="414"/>
    </location>
</feature>
<feature type="transmembrane region" description="Helical" evidence="1">
    <location>
        <begin position="313"/>
        <end position="331"/>
    </location>
</feature>
<name>A0A157QX28_9BORD</name>
<gene>
    <name evidence="2" type="primary">creD</name>
    <name evidence="2" type="ORF">SAMEA1982600_04153</name>
</gene>
<dbReference type="NCBIfam" id="NF008712">
    <property type="entry name" value="PRK11715.1-1"/>
    <property type="match status" value="1"/>
</dbReference>
<dbReference type="OrthoDB" id="9791851at2"/>
<dbReference type="AlphaFoldDB" id="A0A157QX28"/>
<keyword evidence="1" id="KW-0812">Transmembrane</keyword>
<dbReference type="Proteomes" id="UP000077037">
    <property type="component" value="Unassembled WGS sequence"/>
</dbReference>
<feature type="transmembrane region" description="Helical" evidence="1">
    <location>
        <begin position="368"/>
        <end position="388"/>
    </location>
</feature>
<dbReference type="PANTHER" id="PTHR30092">
    <property type="entry name" value="INNER MEMBRANE PROTEIN CRED"/>
    <property type="match status" value="1"/>
</dbReference>
<feature type="transmembrane region" description="Helical" evidence="1">
    <location>
        <begin position="343"/>
        <end position="362"/>
    </location>
</feature>
<dbReference type="Pfam" id="PF06123">
    <property type="entry name" value="CreD"/>
    <property type="match status" value="1"/>
</dbReference>
<dbReference type="PIRSF" id="PIRSF004548">
    <property type="entry name" value="CreD"/>
    <property type="match status" value="1"/>
</dbReference>